<dbReference type="InterPro" id="IPR004045">
    <property type="entry name" value="Glutathione_S-Trfase_N"/>
</dbReference>
<dbReference type="CDD" id="cd03039">
    <property type="entry name" value="GST_N_Sigma_like"/>
    <property type="match status" value="1"/>
</dbReference>
<proteinExistence type="predicted"/>
<gene>
    <name evidence="3" type="ORF">HOLleu_11555</name>
</gene>
<dbReference type="PANTHER" id="PTHR11571">
    <property type="entry name" value="GLUTATHIONE S-TRANSFERASE"/>
    <property type="match status" value="1"/>
</dbReference>
<dbReference type="SUPFAM" id="SSF52833">
    <property type="entry name" value="Thioredoxin-like"/>
    <property type="match status" value="1"/>
</dbReference>
<dbReference type="OrthoDB" id="414243at2759"/>
<comment type="caution">
    <text evidence="3">The sequence shown here is derived from an EMBL/GenBank/DDBJ whole genome shotgun (WGS) entry which is preliminary data.</text>
</comment>
<dbReference type="Gene3D" id="1.20.1050.10">
    <property type="match status" value="1"/>
</dbReference>
<dbReference type="SFLD" id="SFLDS00019">
    <property type="entry name" value="Glutathione_Transferase_(cytos"/>
    <property type="match status" value="1"/>
</dbReference>
<dbReference type="GO" id="GO:0004364">
    <property type="term" value="F:glutathione transferase activity"/>
    <property type="evidence" value="ECO:0007669"/>
    <property type="project" value="TreeGrafter"/>
</dbReference>
<name>A0A9Q1CF29_HOLLE</name>
<dbReference type="InterPro" id="IPR010987">
    <property type="entry name" value="Glutathione-S-Trfase_C-like"/>
</dbReference>
<dbReference type="PANTHER" id="PTHR11571:SF150">
    <property type="entry name" value="GLUTATHIONE S-TRANSFERASE"/>
    <property type="match status" value="1"/>
</dbReference>
<feature type="domain" description="GST C-terminal" evidence="2">
    <location>
        <begin position="81"/>
        <end position="211"/>
    </location>
</feature>
<protein>
    <submittedName>
        <fullName evidence="3">Hematopoietic prostaglandin D synthase</fullName>
    </submittedName>
</protein>
<dbReference type="CDD" id="cd03192">
    <property type="entry name" value="GST_C_Sigma_like"/>
    <property type="match status" value="1"/>
</dbReference>
<organism evidence="3 4">
    <name type="scientific">Holothuria leucospilota</name>
    <name type="common">Black long sea cucumber</name>
    <name type="synonym">Mertensiothuria leucospilota</name>
    <dbReference type="NCBI Taxonomy" id="206669"/>
    <lineage>
        <taxon>Eukaryota</taxon>
        <taxon>Metazoa</taxon>
        <taxon>Echinodermata</taxon>
        <taxon>Eleutherozoa</taxon>
        <taxon>Echinozoa</taxon>
        <taxon>Holothuroidea</taxon>
        <taxon>Aspidochirotacea</taxon>
        <taxon>Aspidochirotida</taxon>
        <taxon>Holothuriidae</taxon>
        <taxon>Holothuria</taxon>
    </lineage>
</organism>
<dbReference type="PROSITE" id="PS50405">
    <property type="entry name" value="GST_CTER"/>
    <property type="match status" value="1"/>
</dbReference>
<dbReference type="SFLD" id="SFLDG01205">
    <property type="entry name" value="AMPS.1"/>
    <property type="match status" value="1"/>
</dbReference>
<keyword evidence="4" id="KW-1185">Reference proteome</keyword>
<dbReference type="PROSITE" id="PS50404">
    <property type="entry name" value="GST_NTER"/>
    <property type="match status" value="1"/>
</dbReference>
<dbReference type="AlphaFoldDB" id="A0A9Q1CF29"/>
<reference evidence="3" key="1">
    <citation type="submission" date="2021-10" db="EMBL/GenBank/DDBJ databases">
        <title>Tropical sea cucumber genome reveals ecological adaptation and Cuvierian tubules defense mechanism.</title>
        <authorList>
            <person name="Chen T."/>
        </authorList>
    </citation>
    <scope>NUCLEOTIDE SEQUENCE</scope>
    <source>
        <strain evidence="3">Nanhai2018</strain>
        <tissue evidence="3">Muscle</tissue>
    </source>
</reference>
<evidence type="ECO:0000259" key="2">
    <source>
        <dbReference type="PROSITE" id="PS50405"/>
    </source>
</evidence>
<dbReference type="GO" id="GO:0006749">
    <property type="term" value="P:glutathione metabolic process"/>
    <property type="evidence" value="ECO:0007669"/>
    <property type="project" value="TreeGrafter"/>
</dbReference>
<dbReference type="InterPro" id="IPR004046">
    <property type="entry name" value="GST_C"/>
</dbReference>
<dbReference type="Proteomes" id="UP001152320">
    <property type="component" value="Chromosome 4"/>
</dbReference>
<dbReference type="InterPro" id="IPR036282">
    <property type="entry name" value="Glutathione-S-Trfase_C_sf"/>
</dbReference>
<feature type="domain" description="GST N-terminal" evidence="1">
    <location>
        <begin position="2"/>
        <end position="79"/>
    </location>
</feature>
<dbReference type="InterPro" id="IPR036249">
    <property type="entry name" value="Thioredoxin-like_sf"/>
</dbReference>
<dbReference type="Gene3D" id="3.40.30.10">
    <property type="entry name" value="Glutaredoxin"/>
    <property type="match status" value="1"/>
</dbReference>
<dbReference type="SFLD" id="SFLDG00363">
    <property type="entry name" value="AMPS_(cytGST):_Alpha-__Mu-__Pi"/>
    <property type="match status" value="1"/>
</dbReference>
<dbReference type="FunFam" id="3.40.30.10:FF:000035">
    <property type="entry name" value="hematopoietic prostaglandin D synthase"/>
    <property type="match status" value="1"/>
</dbReference>
<dbReference type="InterPro" id="IPR050213">
    <property type="entry name" value="GST_superfamily"/>
</dbReference>
<sequence>MPSYKLIYFDIKARAEVVRYMMELKGIKYEDHRIQKDTWPELKPKTPLGQLPVLEIDGAEYPQSNALFRYIAREYDLYGSSPIEQLQIDVVCETVDDMWPGFYKIFEAEGDEKKNELRKKLADEGAMKLTKNLEKLFKNNKDDSGWFVGNKITLVDVMAFNMIYDLLPTVLNMKEGEVDVKEHDVLKAFVERFTALEKIADWIKRRPQTTF</sequence>
<evidence type="ECO:0000259" key="1">
    <source>
        <dbReference type="PROSITE" id="PS50404"/>
    </source>
</evidence>
<dbReference type="InterPro" id="IPR040079">
    <property type="entry name" value="Glutathione_S-Trfase"/>
</dbReference>
<dbReference type="Pfam" id="PF14497">
    <property type="entry name" value="GST_C_3"/>
    <property type="match status" value="1"/>
</dbReference>
<dbReference type="Pfam" id="PF02798">
    <property type="entry name" value="GST_N"/>
    <property type="match status" value="1"/>
</dbReference>
<dbReference type="FunFam" id="1.20.1050.10:FF:000030">
    <property type="entry name" value="Glutathione S-transferase S1"/>
    <property type="match status" value="1"/>
</dbReference>
<dbReference type="SUPFAM" id="SSF47616">
    <property type="entry name" value="GST C-terminal domain-like"/>
    <property type="match status" value="1"/>
</dbReference>
<dbReference type="EMBL" id="JAIZAY010000004">
    <property type="protein sequence ID" value="KAJ8044171.1"/>
    <property type="molecule type" value="Genomic_DNA"/>
</dbReference>
<evidence type="ECO:0000313" key="4">
    <source>
        <dbReference type="Proteomes" id="UP001152320"/>
    </source>
</evidence>
<accession>A0A9Q1CF29</accession>
<evidence type="ECO:0000313" key="3">
    <source>
        <dbReference type="EMBL" id="KAJ8044171.1"/>
    </source>
</evidence>